<proteinExistence type="predicted"/>
<dbReference type="PANTHER" id="PTHR45036">
    <property type="entry name" value="METHYLTRANSFERASE LIKE 7B"/>
    <property type="match status" value="1"/>
</dbReference>
<dbReference type="RefSeq" id="WP_172164099.1">
    <property type="nucleotide sequence ID" value="NZ_CP053564.1"/>
</dbReference>
<keyword evidence="2" id="KW-0808">Transferase</keyword>
<keyword evidence="2" id="KW-0489">Methyltransferase</keyword>
<dbReference type="SUPFAM" id="SSF53335">
    <property type="entry name" value="S-adenosyl-L-methionine-dependent methyltransferases"/>
    <property type="match status" value="1"/>
</dbReference>
<reference evidence="2 3" key="1">
    <citation type="submission" date="2020-05" db="EMBL/GenBank/DDBJ databases">
        <authorList>
            <person name="Mo P."/>
        </authorList>
    </citation>
    <scope>NUCLEOTIDE SEQUENCE [LARGE SCALE GENOMIC DNA]</scope>
    <source>
        <strain evidence="2 3">Gen01</strain>
    </source>
</reference>
<dbReference type="Pfam" id="PF08241">
    <property type="entry name" value="Methyltransf_11"/>
    <property type="match status" value="1"/>
</dbReference>
<dbReference type="InterPro" id="IPR052356">
    <property type="entry name" value="Thiol_S-MT"/>
</dbReference>
<dbReference type="GO" id="GO:0032259">
    <property type="term" value="P:methylation"/>
    <property type="evidence" value="ECO:0007669"/>
    <property type="project" value="UniProtKB-KW"/>
</dbReference>
<accession>A0A6M6JQ40</accession>
<gene>
    <name evidence="2" type="ORF">HOP40_27810</name>
</gene>
<protein>
    <submittedName>
        <fullName evidence="2">Class I SAM-dependent methyltransferase</fullName>
    </submittedName>
</protein>
<dbReference type="GO" id="GO:0008757">
    <property type="term" value="F:S-adenosylmethionine-dependent methyltransferase activity"/>
    <property type="evidence" value="ECO:0007669"/>
    <property type="project" value="InterPro"/>
</dbReference>
<dbReference type="Proteomes" id="UP000505377">
    <property type="component" value="Chromosome"/>
</dbReference>
<evidence type="ECO:0000313" key="3">
    <source>
        <dbReference type="Proteomes" id="UP000505377"/>
    </source>
</evidence>
<dbReference type="KEGG" id="pbro:HOP40_27810"/>
<dbReference type="Gene3D" id="3.40.50.150">
    <property type="entry name" value="Vaccinia Virus protein VP39"/>
    <property type="match status" value="1"/>
</dbReference>
<evidence type="ECO:0000259" key="1">
    <source>
        <dbReference type="Pfam" id="PF08241"/>
    </source>
</evidence>
<dbReference type="AlphaFoldDB" id="A0A6M6JQ40"/>
<dbReference type="PANTHER" id="PTHR45036:SF1">
    <property type="entry name" value="METHYLTRANSFERASE LIKE 7A"/>
    <property type="match status" value="1"/>
</dbReference>
<organism evidence="2 3">
    <name type="scientific">Pseudonocardia broussonetiae</name>
    <dbReference type="NCBI Taxonomy" id="2736640"/>
    <lineage>
        <taxon>Bacteria</taxon>
        <taxon>Bacillati</taxon>
        <taxon>Actinomycetota</taxon>
        <taxon>Actinomycetes</taxon>
        <taxon>Pseudonocardiales</taxon>
        <taxon>Pseudonocardiaceae</taxon>
        <taxon>Pseudonocardia</taxon>
    </lineage>
</organism>
<keyword evidence="3" id="KW-1185">Reference proteome</keyword>
<dbReference type="CDD" id="cd02440">
    <property type="entry name" value="AdoMet_MTases"/>
    <property type="match status" value="1"/>
</dbReference>
<feature type="domain" description="Methyltransferase type 11" evidence="1">
    <location>
        <begin position="57"/>
        <end position="152"/>
    </location>
</feature>
<dbReference type="InterPro" id="IPR029063">
    <property type="entry name" value="SAM-dependent_MTases_sf"/>
</dbReference>
<dbReference type="EMBL" id="CP053564">
    <property type="protein sequence ID" value="QJY49097.1"/>
    <property type="molecule type" value="Genomic_DNA"/>
</dbReference>
<evidence type="ECO:0000313" key="2">
    <source>
        <dbReference type="EMBL" id="QJY49097.1"/>
    </source>
</evidence>
<sequence length="224" mass="23915">MTAQEVPAVSVPAPPTRPGLGSRVDAALYGPVLLLGELRGMRRRRAALLGEARGRVLEIGAGTGLNLRHYPDDLDDLVLTEPDPGMAARLRRTVGRSGRRAAVVEAGAEALPAADGSVDTVVSTMVLCTVPDPLAALREIARVLAPGGRLLFCEHVLAADERTVRRQHRFADAWAGFASGCRCDRDLLTAIRGALDVDRVDVETWRGMPVLVHPLVVGSARPRT</sequence>
<name>A0A6M6JQ40_9PSEU</name>
<dbReference type="InterPro" id="IPR013216">
    <property type="entry name" value="Methyltransf_11"/>
</dbReference>